<dbReference type="Proteomes" id="UP000050794">
    <property type="component" value="Unassembled WGS sequence"/>
</dbReference>
<organism evidence="2 3">
    <name type="scientific">Toxocara canis</name>
    <name type="common">Canine roundworm</name>
    <dbReference type="NCBI Taxonomy" id="6265"/>
    <lineage>
        <taxon>Eukaryota</taxon>
        <taxon>Metazoa</taxon>
        <taxon>Ecdysozoa</taxon>
        <taxon>Nematoda</taxon>
        <taxon>Chromadorea</taxon>
        <taxon>Rhabditida</taxon>
        <taxon>Spirurina</taxon>
        <taxon>Ascaridomorpha</taxon>
        <taxon>Ascaridoidea</taxon>
        <taxon>Toxocaridae</taxon>
        <taxon>Toxocara</taxon>
    </lineage>
</organism>
<feature type="region of interest" description="Disordered" evidence="1">
    <location>
        <begin position="45"/>
        <end position="74"/>
    </location>
</feature>
<evidence type="ECO:0000313" key="2">
    <source>
        <dbReference type="Proteomes" id="UP000050794"/>
    </source>
</evidence>
<feature type="region of interest" description="Disordered" evidence="1">
    <location>
        <begin position="88"/>
        <end position="107"/>
    </location>
</feature>
<keyword evidence="2" id="KW-1185">Reference proteome</keyword>
<dbReference type="WBParaSite" id="TCNE_0000316301-mRNA-1">
    <property type="protein sequence ID" value="TCNE_0000316301-mRNA-1"/>
    <property type="gene ID" value="TCNE_0000316301"/>
</dbReference>
<protein>
    <submittedName>
        <fullName evidence="3">ARHGH factor</fullName>
    </submittedName>
</protein>
<dbReference type="AlphaFoldDB" id="A0A183U3U3"/>
<evidence type="ECO:0000256" key="1">
    <source>
        <dbReference type="SAM" id="MobiDB-lite"/>
    </source>
</evidence>
<name>A0A183U3U3_TOXCA</name>
<reference evidence="3" key="1">
    <citation type="submission" date="2016-06" db="UniProtKB">
        <authorList>
            <consortium name="WormBaseParasite"/>
        </authorList>
    </citation>
    <scope>IDENTIFICATION</scope>
</reference>
<sequence length="136" mass="14831">LQTVLSPGREPRVRFAKRNICCKRDRNDPDYKTLRALASEFSDMSSENSVIVGKDPTSLADGSRSNSIPQKGERGVAAISEEAQEFTATSHGISALSGTDAGDGQPLEALKSTDERLWKRHIELEDVASISDVTQR</sequence>
<evidence type="ECO:0000313" key="3">
    <source>
        <dbReference type="WBParaSite" id="TCNE_0000316301-mRNA-1"/>
    </source>
</evidence>
<accession>A0A183U3U3</accession>
<proteinExistence type="predicted"/>